<sequence length="312" mass="35878">MLSSVYGIGPRVFGTFGNGRVEEFFESSALSAGDLRDPQTSRWIARRMRELHRVDIPIVSGEEWNDRELIAVKRNVRDWVAPAAEVLSLVTEGTGTVAGLDDAHPWWKVTEDIDLVRFCVEWDAYIRWLKKWETTHTRSPRVFAHNDAQYGNLLRQPSHHNIIVVDFEYAAPNPAAYDIANHFQEWTADYHSPEPHTIHPDRYPTAEQRRNFYFAYLSPVQAITSCTPSIALPEIPTLEKIDDEKKVKELDEEVRVWTPATLAQWTIWGIVQSRDDVLAGGVGEFDYLNYSRQKVEAFRAVLKELGIEVRSR</sequence>
<dbReference type="Proteomes" id="UP000886523">
    <property type="component" value="Unassembled WGS sequence"/>
</dbReference>
<dbReference type="GO" id="GO:0004305">
    <property type="term" value="F:ethanolamine kinase activity"/>
    <property type="evidence" value="ECO:0007669"/>
    <property type="project" value="TreeGrafter"/>
</dbReference>
<dbReference type="CDD" id="cd05157">
    <property type="entry name" value="ETNK_euk"/>
    <property type="match status" value="1"/>
</dbReference>
<dbReference type="EMBL" id="MU128956">
    <property type="protein sequence ID" value="KAF9514819.1"/>
    <property type="molecule type" value="Genomic_DNA"/>
</dbReference>
<keyword evidence="3" id="KW-1185">Reference proteome</keyword>
<dbReference type="GO" id="GO:0004103">
    <property type="term" value="F:choline kinase activity"/>
    <property type="evidence" value="ECO:0007669"/>
    <property type="project" value="TreeGrafter"/>
</dbReference>
<protein>
    <recommendedName>
        <fullName evidence="4">Choline kinase</fullName>
    </recommendedName>
</protein>
<name>A0A9P6AZC8_9AGAM</name>
<gene>
    <name evidence="2" type="ORF">BS47DRAFT_1342570</name>
</gene>
<dbReference type="InterPro" id="IPR011009">
    <property type="entry name" value="Kinase-like_dom_sf"/>
</dbReference>
<dbReference type="GO" id="GO:0006646">
    <property type="term" value="P:phosphatidylethanolamine biosynthetic process"/>
    <property type="evidence" value="ECO:0007669"/>
    <property type="project" value="TreeGrafter"/>
</dbReference>
<evidence type="ECO:0008006" key="4">
    <source>
        <dbReference type="Google" id="ProtNLM"/>
    </source>
</evidence>
<evidence type="ECO:0000313" key="2">
    <source>
        <dbReference type="EMBL" id="KAF9514819.1"/>
    </source>
</evidence>
<evidence type="ECO:0000256" key="1">
    <source>
        <dbReference type="ARBA" id="ARBA00038211"/>
    </source>
</evidence>
<organism evidence="2 3">
    <name type="scientific">Hydnum rufescens UP504</name>
    <dbReference type="NCBI Taxonomy" id="1448309"/>
    <lineage>
        <taxon>Eukaryota</taxon>
        <taxon>Fungi</taxon>
        <taxon>Dikarya</taxon>
        <taxon>Basidiomycota</taxon>
        <taxon>Agaricomycotina</taxon>
        <taxon>Agaricomycetes</taxon>
        <taxon>Cantharellales</taxon>
        <taxon>Hydnaceae</taxon>
        <taxon>Hydnum</taxon>
    </lineage>
</organism>
<dbReference type="GO" id="GO:0005737">
    <property type="term" value="C:cytoplasm"/>
    <property type="evidence" value="ECO:0007669"/>
    <property type="project" value="TreeGrafter"/>
</dbReference>
<comment type="caution">
    <text evidence="2">The sequence shown here is derived from an EMBL/GenBank/DDBJ whole genome shotgun (WGS) entry which is preliminary data.</text>
</comment>
<dbReference type="PANTHER" id="PTHR22603">
    <property type="entry name" value="CHOLINE/ETHANOALAMINE KINASE"/>
    <property type="match status" value="1"/>
</dbReference>
<reference evidence="2" key="1">
    <citation type="journal article" date="2020" name="Nat. Commun.">
        <title>Large-scale genome sequencing of mycorrhizal fungi provides insights into the early evolution of symbiotic traits.</title>
        <authorList>
            <person name="Miyauchi S."/>
            <person name="Kiss E."/>
            <person name="Kuo A."/>
            <person name="Drula E."/>
            <person name="Kohler A."/>
            <person name="Sanchez-Garcia M."/>
            <person name="Morin E."/>
            <person name="Andreopoulos B."/>
            <person name="Barry K.W."/>
            <person name="Bonito G."/>
            <person name="Buee M."/>
            <person name="Carver A."/>
            <person name="Chen C."/>
            <person name="Cichocki N."/>
            <person name="Clum A."/>
            <person name="Culley D."/>
            <person name="Crous P.W."/>
            <person name="Fauchery L."/>
            <person name="Girlanda M."/>
            <person name="Hayes R.D."/>
            <person name="Keri Z."/>
            <person name="LaButti K."/>
            <person name="Lipzen A."/>
            <person name="Lombard V."/>
            <person name="Magnuson J."/>
            <person name="Maillard F."/>
            <person name="Murat C."/>
            <person name="Nolan M."/>
            <person name="Ohm R.A."/>
            <person name="Pangilinan J."/>
            <person name="Pereira M.F."/>
            <person name="Perotto S."/>
            <person name="Peter M."/>
            <person name="Pfister S."/>
            <person name="Riley R."/>
            <person name="Sitrit Y."/>
            <person name="Stielow J.B."/>
            <person name="Szollosi G."/>
            <person name="Zifcakova L."/>
            <person name="Stursova M."/>
            <person name="Spatafora J.W."/>
            <person name="Tedersoo L."/>
            <person name="Vaario L.M."/>
            <person name="Yamada A."/>
            <person name="Yan M."/>
            <person name="Wang P."/>
            <person name="Xu J."/>
            <person name="Bruns T."/>
            <person name="Baldrian P."/>
            <person name="Vilgalys R."/>
            <person name="Dunand C."/>
            <person name="Henrissat B."/>
            <person name="Grigoriev I.V."/>
            <person name="Hibbett D."/>
            <person name="Nagy L.G."/>
            <person name="Martin F.M."/>
        </authorList>
    </citation>
    <scope>NUCLEOTIDE SEQUENCE</scope>
    <source>
        <strain evidence="2">UP504</strain>
    </source>
</reference>
<dbReference type="PANTHER" id="PTHR22603:SF93">
    <property type="entry name" value="RE24176P"/>
    <property type="match status" value="1"/>
</dbReference>
<evidence type="ECO:0000313" key="3">
    <source>
        <dbReference type="Proteomes" id="UP000886523"/>
    </source>
</evidence>
<dbReference type="Pfam" id="PF01633">
    <property type="entry name" value="Choline_kinase"/>
    <property type="match status" value="1"/>
</dbReference>
<dbReference type="Gene3D" id="3.90.1200.10">
    <property type="match status" value="1"/>
</dbReference>
<accession>A0A9P6AZC8</accession>
<dbReference type="AlphaFoldDB" id="A0A9P6AZC8"/>
<dbReference type="OrthoDB" id="10267235at2759"/>
<proteinExistence type="inferred from homology"/>
<dbReference type="SUPFAM" id="SSF56112">
    <property type="entry name" value="Protein kinase-like (PK-like)"/>
    <property type="match status" value="1"/>
</dbReference>
<comment type="similarity">
    <text evidence="1">Belongs to the choline/ethanolamine kinase family.</text>
</comment>